<evidence type="ECO:0000256" key="8">
    <source>
        <dbReference type="ARBA" id="ARBA00022842"/>
    </source>
</evidence>
<accession>A0A381PVH4</accession>
<dbReference type="InterPro" id="IPR016185">
    <property type="entry name" value="PreATP-grasp_dom_sf"/>
</dbReference>
<dbReference type="EMBL" id="UINC01001061">
    <property type="protein sequence ID" value="SUZ69423.1"/>
    <property type="molecule type" value="Genomic_DNA"/>
</dbReference>
<dbReference type="Gene3D" id="3.30.1490.20">
    <property type="entry name" value="ATP-grasp fold, A domain"/>
    <property type="match status" value="1"/>
</dbReference>
<comment type="similarity">
    <text evidence="2">Belongs to the D-alanine--D-alanine ligase family.</text>
</comment>
<dbReference type="HAMAP" id="MF_00047">
    <property type="entry name" value="Dala_Dala_lig"/>
    <property type="match status" value="1"/>
</dbReference>
<dbReference type="Pfam" id="PF07478">
    <property type="entry name" value="Dala_Dala_lig_C"/>
    <property type="match status" value="1"/>
</dbReference>
<evidence type="ECO:0000256" key="12">
    <source>
        <dbReference type="ARBA" id="ARBA00023316"/>
    </source>
</evidence>
<evidence type="ECO:0000256" key="7">
    <source>
        <dbReference type="ARBA" id="ARBA00022840"/>
    </source>
</evidence>
<dbReference type="PIRSF" id="PIRSF039102">
    <property type="entry name" value="Ddl/VanB"/>
    <property type="match status" value="1"/>
</dbReference>
<keyword evidence="7" id="KW-0067">ATP-binding</keyword>
<keyword evidence="10" id="KW-0573">Peptidoglycan synthesis</keyword>
<gene>
    <name evidence="14" type="ORF">METZ01_LOCUS22277</name>
</gene>
<dbReference type="PANTHER" id="PTHR23132">
    <property type="entry name" value="D-ALANINE--D-ALANINE LIGASE"/>
    <property type="match status" value="1"/>
</dbReference>
<dbReference type="InterPro" id="IPR013815">
    <property type="entry name" value="ATP_grasp_subdomain_1"/>
</dbReference>
<dbReference type="InterPro" id="IPR000291">
    <property type="entry name" value="D-Ala_lig_Van_CS"/>
</dbReference>
<evidence type="ECO:0000256" key="9">
    <source>
        <dbReference type="ARBA" id="ARBA00022960"/>
    </source>
</evidence>
<evidence type="ECO:0000256" key="1">
    <source>
        <dbReference type="ARBA" id="ARBA00004496"/>
    </source>
</evidence>
<proteinExistence type="inferred from homology"/>
<dbReference type="InterPro" id="IPR011095">
    <property type="entry name" value="Dala_Dala_lig_C"/>
</dbReference>
<organism evidence="14">
    <name type="scientific">marine metagenome</name>
    <dbReference type="NCBI Taxonomy" id="408172"/>
    <lineage>
        <taxon>unclassified sequences</taxon>
        <taxon>metagenomes</taxon>
        <taxon>ecological metagenomes</taxon>
    </lineage>
</organism>
<dbReference type="PROSITE" id="PS00844">
    <property type="entry name" value="DALA_DALA_LIGASE_2"/>
    <property type="match status" value="1"/>
</dbReference>
<keyword evidence="11" id="KW-0464">Manganese</keyword>
<dbReference type="InterPro" id="IPR011761">
    <property type="entry name" value="ATP-grasp"/>
</dbReference>
<evidence type="ECO:0000256" key="2">
    <source>
        <dbReference type="ARBA" id="ARBA00010871"/>
    </source>
</evidence>
<keyword evidence="3" id="KW-0963">Cytoplasm</keyword>
<protein>
    <recommendedName>
        <fullName evidence="13">ATP-grasp domain-containing protein</fullName>
    </recommendedName>
</protein>
<dbReference type="NCBIfam" id="NF002378">
    <property type="entry name" value="PRK01372.1"/>
    <property type="match status" value="1"/>
</dbReference>
<dbReference type="GO" id="GO:0009252">
    <property type="term" value="P:peptidoglycan biosynthetic process"/>
    <property type="evidence" value="ECO:0007669"/>
    <property type="project" value="UniProtKB-KW"/>
</dbReference>
<evidence type="ECO:0000256" key="10">
    <source>
        <dbReference type="ARBA" id="ARBA00022984"/>
    </source>
</evidence>
<dbReference type="GO" id="GO:0046872">
    <property type="term" value="F:metal ion binding"/>
    <property type="evidence" value="ECO:0007669"/>
    <property type="project" value="UniProtKB-KW"/>
</dbReference>
<dbReference type="GO" id="GO:0008716">
    <property type="term" value="F:D-alanine-D-alanine ligase activity"/>
    <property type="evidence" value="ECO:0007669"/>
    <property type="project" value="InterPro"/>
</dbReference>
<comment type="subcellular location">
    <subcellularLocation>
        <location evidence="1">Cytoplasm</location>
    </subcellularLocation>
</comment>
<dbReference type="SUPFAM" id="SSF56059">
    <property type="entry name" value="Glutathione synthetase ATP-binding domain-like"/>
    <property type="match status" value="1"/>
</dbReference>
<dbReference type="PANTHER" id="PTHR23132:SF23">
    <property type="entry name" value="D-ALANINE--D-ALANINE LIGASE B"/>
    <property type="match status" value="1"/>
</dbReference>
<evidence type="ECO:0000256" key="11">
    <source>
        <dbReference type="ARBA" id="ARBA00023211"/>
    </source>
</evidence>
<dbReference type="Gene3D" id="3.40.50.20">
    <property type="match status" value="1"/>
</dbReference>
<dbReference type="PROSITE" id="PS50975">
    <property type="entry name" value="ATP_GRASP"/>
    <property type="match status" value="1"/>
</dbReference>
<dbReference type="Pfam" id="PF01820">
    <property type="entry name" value="Dala_Dala_lig_N"/>
    <property type="match status" value="1"/>
</dbReference>
<dbReference type="GO" id="GO:0005829">
    <property type="term" value="C:cytosol"/>
    <property type="evidence" value="ECO:0007669"/>
    <property type="project" value="TreeGrafter"/>
</dbReference>
<evidence type="ECO:0000259" key="13">
    <source>
        <dbReference type="PROSITE" id="PS50975"/>
    </source>
</evidence>
<keyword evidence="5" id="KW-0479">Metal-binding</keyword>
<dbReference type="Gene3D" id="3.30.470.20">
    <property type="entry name" value="ATP-grasp fold, B domain"/>
    <property type="match status" value="1"/>
</dbReference>
<sequence>MRTINKEEILAKLGHVVVLKGGQSAEREISLLSGHAVFRGLQRLGVQSSVIDVGDSIISDLKKAKPDLVFNMLHGQGGEDGVIQGLLEIMGIPYTGSGVLPSALAMDKVKCKLIWQQLELSTADFLVLNEQTDWQRVIDQLGKTVVKPVNGGSSLGISIVDNAADLQNEYLVALGFDKQVMAEKCIEGKEFSTGVLGDQLLPTIQLETDRDFFDFEAKYEDKNTRIICPPELRSEKQMELEYLIRTAYESLGCAGLARVDVMQDRTGEFFLLELNTVPGMTDHSFVPMAAKQIGIDFDELLLRILEVNLKQGEK</sequence>
<name>A0A381PVH4_9ZZZZ</name>
<evidence type="ECO:0000256" key="3">
    <source>
        <dbReference type="ARBA" id="ARBA00022490"/>
    </source>
</evidence>
<reference evidence="14" key="1">
    <citation type="submission" date="2018-05" db="EMBL/GenBank/DDBJ databases">
        <authorList>
            <person name="Lanie J.A."/>
            <person name="Ng W.-L."/>
            <person name="Kazmierczak K.M."/>
            <person name="Andrzejewski T.M."/>
            <person name="Davidsen T.M."/>
            <person name="Wayne K.J."/>
            <person name="Tettelin H."/>
            <person name="Glass J.I."/>
            <person name="Rusch D."/>
            <person name="Podicherti R."/>
            <person name="Tsui H.-C.T."/>
            <person name="Winkler M.E."/>
        </authorList>
    </citation>
    <scope>NUCLEOTIDE SEQUENCE</scope>
</reference>
<dbReference type="InterPro" id="IPR011127">
    <property type="entry name" value="Dala_Dala_lig_N"/>
</dbReference>
<evidence type="ECO:0000256" key="6">
    <source>
        <dbReference type="ARBA" id="ARBA00022741"/>
    </source>
</evidence>
<evidence type="ECO:0000313" key="14">
    <source>
        <dbReference type="EMBL" id="SUZ69423.1"/>
    </source>
</evidence>
<dbReference type="NCBIfam" id="TIGR01205">
    <property type="entry name" value="D_ala_D_alaTIGR"/>
    <property type="match status" value="1"/>
</dbReference>
<dbReference type="InterPro" id="IPR005905">
    <property type="entry name" value="D_ala_D_ala"/>
</dbReference>
<keyword evidence="9" id="KW-0133">Cell shape</keyword>
<dbReference type="GO" id="GO:0005524">
    <property type="term" value="F:ATP binding"/>
    <property type="evidence" value="ECO:0007669"/>
    <property type="project" value="UniProtKB-KW"/>
</dbReference>
<keyword evidence="12" id="KW-0961">Cell wall biogenesis/degradation</keyword>
<dbReference type="SUPFAM" id="SSF52440">
    <property type="entry name" value="PreATP-grasp domain"/>
    <property type="match status" value="1"/>
</dbReference>
<evidence type="ECO:0000256" key="4">
    <source>
        <dbReference type="ARBA" id="ARBA00022598"/>
    </source>
</evidence>
<dbReference type="AlphaFoldDB" id="A0A381PVH4"/>
<dbReference type="GO" id="GO:0071555">
    <property type="term" value="P:cell wall organization"/>
    <property type="evidence" value="ECO:0007669"/>
    <property type="project" value="UniProtKB-KW"/>
</dbReference>
<keyword evidence="8" id="KW-0460">Magnesium</keyword>
<keyword evidence="6" id="KW-0547">Nucleotide-binding</keyword>
<keyword evidence="4" id="KW-0436">Ligase</keyword>
<feature type="domain" description="ATP-grasp" evidence="13">
    <location>
        <begin position="112"/>
        <end position="306"/>
    </location>
</feature>
<dbReference type="PROSITE" id="PS00843">
    <property type="entry name" value="DALA_DALA_LIGASE_1"/>
    <property type="match status" value="1"/>
</dbReference>
<dbReference type="GO" id="GO:0008360">
    <property type="term" value="P:regulation of cell shape"/>
    <property type="evidence" value="ECO:0007669"/>
    <property type="project" value="UniProtKB-KW"/>
</dbReference>
<evidence type="ECO:0000256" key="5">
    <source>
        <dbReference type="ARBA" id="ARBA00022723"/>
    </source>
</evidence>
<dbReference type="FunFam" id="3.30.470.20:FF:000008">
    <property type="entry name" value="D-alanine--D-alanine ligase"/>
    <property type="match status" value="1"/>
</dbReference>